<feature type="compositionally biased region" description="Basic and acidic residues" evidence="4">
    <location>
        <begin position="226"/>
        <end position="240"/>
    </location>
</feature>
<dbReference type="Proteomes" id="UP001165082">
    <property type="component" value="Unassembled WGS sequence"/>
</dbReference>
<dbReference type="SUPFAM" id="SSF50249">
    <property type="entry name" value="Nucleic acid-binding proteins"/>
    <property type="match status" value="1"/>
</dbReference>
<dbReference type="GO" id="GO:0000049">
    <property type="term" value="F:tRNA binding"/>
    <property type="evidence" value="ECO:0007669"/>
    <property type="project" value="UniProtKB-UniRule"/>
</dbReference>
<dbReference type="PROSITE" id="PS50886">
    <property type="entry name" value="TRBD"/>
    <property type="match status" value="1"/>
</dbReference>
<dbReference type="CDD" id="cd02799">
    <property type="entry name" value="tRNA_bind_EMAP-II_like"/>
    <property type="match status" value="1"/>
</dbReference>
<evidence type="ECO:0000259" key="5">
    <source>
        <dbReference type="PROSITE" id="PS50886"/>
    </source>
</evidence>
<feature type="compositionally biased region" description="Gly residues" evidence="4">
    <location>
        <begin position="195"/>
        <end position="204"/>
    </location>
</feature>
<gene>
    <name evidence="6" type="ORF">TrRE_jg5846</name>
</gene>
<dbReference type="AlphaFoldDB" id="A0A9W7CED4"/>
<dbReference type="InterPro" id="IPR051270">
    <property type="entry name" value="Tyrosine-tRNA_ligase_regulator"/>
</dbReference>
<evidence type="ECO:0000256" key="4">
    <source>
        <dbReference type="SAM" id="MobiDB-lite"/>
    </source>
</evidence>
<dbReference type="Gene3D" id="2.40.50.140">
    <property type="entry name" value="Nucleic acid-binding proteins"/>
    <property type="match status" value="1"/>
</dbReference>
<feature type="domain" description="TRNA-binding" evidence="5">
    <location>
        <begin position="265"/>
        <end position="367"/>
    </location>
</feature>
<protein>
    <recommendedName>
        <fullName evidence="5">tRNA-binding domain-containing protein</fullName>
    </recommendedName>
</protein>
<organism evidence="6 7">
    <name type="scientific">Triparma retinervis</name>
    <dbReference type="NCBI Taxonomy" id="2557542"/>
    <lineage>
        <taxon>Eukaryota</taxon>
        <taxon>Sar</taxon>
        <taxon>Stramenopiles</taxon>
        <taxon>Ochrophyta</taxon>
        <taxon>Bolidophyceae</taxon>
        <taxon>Parmales</taxon>
        <taxon>Triparmaceae</taxon>
        <taxon>Triparma</taxon>
    </lineage>
</organism>
<keyword evidence="7" id="KW-1185">Reference proteome</keyword>
<keyword evidence="1 3" id="KW-0820">tRNA-binding</keyword>
<dbReference type="PANTHER" id="PTHR11586">
    <property type="entry name" value="TRNA-AMINOACYLATION COFACTOR ARC1 FAMILY MEMBER"/>
    <property type="match status" value="1"/>
</dbReference>
<evidence type="ECO:0000313" key="7">
    <source>
        <dbReference type="Proteomes" id="UP001165082"/>
    </source>
</evidence>
<feature type="region of interest" description="Disordered" evidence="4">
    <location>
        <begin position="195"/>
        <end position="259"/>
    </location>
</feature>
<dbReference type="InterPro" id="IPR002547">
    <property type="entry name" value="tRNA-bd_dom"/>
</dbReference>
<accession>A0A9W7CED4</accession>
<evidence type="ECO:0000256" key="2">
    <source>
        <dbReference type="ARBA" id="ARBA00022884"/>
    </source>
</evidence>
<comment type="caution">
    <text evidence="6">The sequence shown here is derived from an EMBL/GenBank/DDBJ whole genome shotgun (WGS) entry which is preliminary data.</text>
</comment>
<proteinExistence type="predicted"/>
<dbReference type="EMBL" id="BRXZ01000018">
    <property type="protein sequence ID" value="GMI03134.1"/>
    <property type="molecule type" value="Genomic_DNA"/>
</dbReference>
<evidence type="ECO:0000256" key="1">
    <source>
        <dbReference type="ARBA" id="ARBA00022555"/>
    </source>
</evidence>
<dbReference type="Pfam" id="PF01588">
    <property type="entry name" value="tRNA_bind"/>
    <property type="match status" value="1"/>
</dbReference>
<name>A0A9W7CED4_9STRA</name>
<dbReference type="InterPro" id="IPR012340">
    <property type="entry name" value="NA-bd_OB-fold"/>
</dbReference>
<dbReference type="OrthoDB" id="19141at2759"/>
<evidence type="ECO:0000313" key="6">
    <source>
        <dbReference type="EMBL" id="GMI03134.1"/>
    </source>
</evidence>
<reference evidence="6" key="1">
    <citation type="submission" date="2022-07" db="EMBL/GenBank/DDBJ databases">
        <title>Genome analysis of Parmales, a sister group of diatoms, reveals the evolutionary specialization of diatoms from phago-mixotrophs to photoautotrophs.</title>
        <authorList>
            <person name="Ban H."/>
            <person name="Sato S."/>
            <person name="Yoshikawa S."/>
            <person name="Kazumasa Y."/>
            <person name="Nakamura Y."/>
            <person name="Ichinomiya M."/>
            <person name="Saitoh K."/>
            <person name="Sato N."/>
            <person name="Blanc-Mathieu R."/>
            <person name="Endo H."/>
            <person name="Kuwata A."/>
            <person name="Ogata H."/>
        </authorList>
    </citation>
    <scope>NUCLEOTIDE SEQUENCE</scope>
</reference>
<evidence type="ECO:0000256" key="3">
    <source>
        <dbReference type="PROSITE-ProRule" id="PRU00209"/>
    </source>
</evidence>
<sequence>MAPSSSPTLGELVLPKSAPALLSFLLRTLRLHFHVVVKTGPKLSLSIQGSSSELTDYYTVLATLQKMFVSTVAVASQAVQGVEGGLVKEKGLGKKELAALIARCGENQSFVNGTPGVSLGDLYVYFSLKGDEKFEGDWFSRWQSCLSSFVAEYVNDPVGFSDAKLIGKVEVPSLNGVKTADPVFVELGSANVVAGSGGESQGKGGGDEKAGGKAAGGKAAGGSMSEEEKKAAREKREAAKAAKAAKNPPKEKAAAAAAPAADGPTVGALEIRVGKLVKVWEHETADKLFCEDIDLGPDLGVRQIASGLRPFYKQEEMEGKLVMVLCNLKKRNLVGFPSHGMVMCASNADHTAVELVNPPEGAPLAGE</sequence>
<dbReference type="PANTHER" id="PTHR11586:SF33">
    <property type="entry name" value="AMINOACYL TRNA SYNTHASE COMPLEX-INTERACTING MULTIFUNCTIONAL PROTEIN 1"/>
    <property type="match status" value="1"/>
</dbReference>
<keyword evidence="2 3" id="KW-0694">RNA-binding</keyword>